<dbReference type="RefSeq" id="WP_067559643.1">
    <property type="nucleotide sequence ID" value="NZ_CP016895.1"/>
</dbReference>
<proteinExistence type="predicted"/>
<dbReference type="Gene3D" id="3.40.50.300">
    <property type="entry name" value="P-loop containing nucleotide triphosphate hydrolases"/>
    <property type="match status" value="2"/>
</dbReference>
<evidence type="ECO:0000313" key="3">
    <source>
        <dbReference type="Proteomes" id="UP000093391"/>
    </source>
</evidence>
<dbReference type="GO" id="GO:0016740">
    <property type="term" value="F:transferase activity"/>
    <property type="evidence" value="ECO:0007669"/>
    <property type="project" value="UniProtKB-KW"/>
</dbReference>
<dbReference type="PANTHER" id="PTHR34383">
    <property type="entry name" value="POLYPHOSPHATE:AMP PHOSPHOTRANSFERASE-RELATED"/>
    <property type="match status" value="1"/>
</dbReference>
<feature type="domain" description="Polyphosphate kinase-2-related" evidence="1">
    <location>
        <begin position="259"/>
        <end position="478"/>
    </location>
</feature>
<evidence type="ECO:0000313" key="2">
    <source>
        <dbReference type="EMBL" id="AOA60031.1"/>
    </source>
</evidence>
<dbReference type="Pfam" id="PF03976">
    <property type="entry name" value="PPK2"/>
    <property type="match status" value="2"/>
</dbReference>
<dbReference type="PANTHER" id="PTHR34383:SF3">
    <property type="entry name" value="POLYPHOSPHATE:AMP PHOSPHOTRANSFERASE"/>
    <property type="match status" value="1"/>
</dbReference>
<dbReference type="InterPro" id="IPR022488">
    <property type="entry name" value="PPK2-related"/>
</dbReference>
<keyword evidence="3" id="KW-1185">Reference proteome</keyword>
<dbReference type="EMBL" id="CP016895">
    <property type="protein sequence ID" value="AOA60031.1"/>
    <property type="molecule type" value="Genomic_DNA"/>
</dbReference>
<keyword evidence="2" id="KW-0808">Transferase</keyword>
<organism evidence="2 3">
    <name type="scientific">Acinetobacter larvae</name>
    <dbReference type="NCBI Taxonomy" id="1789224"/>
    <lineage>
        <taxon>Bacteria</taxon>
        <taxon>Pseudomonadati</taxon>
        <taxon>Pseudomonadota</taxon>
        <taxon>Gammaproteobacteria</taxon>
        <taxon>Moraxellales</taxon>
        <taxon>Moraxellaceae</taxon>
        <taxon>Acinetobacter</taxon>
    </lineage>
</organism>
<dbReference type="STRING" id="1789224.BFG52_15450"/>
<dbReference type="KEGG" id="ala:BFG52_15450"/>
<dbReference type="InterPro" id="IPR027417">
    <property type="entry name" value="P-loop_NTPase"/>
</dbReference>
<reference evidence="2 3" key="1">
    <citation type="submission" date="2016-08" db="EMBL/GenBank/DDBJ databases">
        <authorList>
            <person name="Seilhamer J.J."/>
        </authorList>
    </citation>
    <scope>NUCLEOTIDE SEQUENCE [LARGE SCALE GENOMIC DNA]</scope>
    <source>
        <strain evidence="2 3">BRTC-1</strain>
    </source>
</reference>
<feature type="domain" description="Polyphosphate kinase-2-related" evidence="1">
    <location>
        <begin position="8"/>
        <end position="231"/>
    </location>
</feature>
<accession>A0A1B2M4E7</accession>
<dbReference type="AlphaFoldDB" id="A0A1B2M4E7"/>
<dbReference type="Proteomes" id="UP000093391">
    <property type="component" value="Chromosome"/>
</dbReference>
<gene>
    <name evidence="2" type="ORF">BFG52_15450</name>
</gene>
<name>A0A1B2M4E7_9GAMM</name>
<sequence length="483" mass="57401">MMTKRQQITKKQTEQLSLDLIEAQYALKNTRGTDQARGLLILVGGIEFAGKSEAIKQLREWVDPRHLYVKADIPNQITSKKLFWQPYVPFIPAHGQMMLLFGNWYTDLLASSLYGEEQISEQDFAEYIEQMHHFEQYLQANDIDVIKIWFDLSLATTQKRLERLDLAKALQRVPNFSWAKFPVSNWRNKKLYNDIQSIRKRFTSDWIIIDGEDEKLRNYQFAQEILAALKKPPQLKPQKIAYQAQDIHPQLNAPASTYLEKKAYKQQLKKLEKQLAEAMRYDPRNIVLLFEGMDAAGKGGAIKRIIKYLDPREYQIHSISAPERHERQRPYLWRFWDKLRDDSAINIFDRSWYGRVLVERVEHLISDQDWQRAYHEINRFEHNLSQHSAIVIKFWLSISKDEQLKRFENRLNTPQKYFKITDEDWRNREKWDQYLQAASDMLHYTSTEHAPWHVIASNDKYTARIQILQTILERLNAEGECPK</sequence>
<protein>
    <submittedName>
        <fullName evidence="2">Phosphate--AMP phosphotransferase</fullName>
    </submittedName>
</protein>
<dbReference type="SUPFAM" id="SSF52540">
    <property type="entry name" value="P-loop containing nucleoside triphosphate hydrolases"/>
    <property type="match status" value="2"/>
</dbReference>
<evidence type="ECO:0000259" key="1">
    <source>
        <dbReference type="Pfam" id="PF03976"/>
    </source>
</evidence>